<evidence type="ECO:0000313" key="4">
    <source>
        <dbReference type="Proteomes" id="UP000236327"/>
    </source>
</evidence>
<dbReference type="InterPro" id="IPR011990">
    <property type="entry name" value="TPR-like_helical_dom_sf"/>
</dbReference>
<keyword evidence="4" id="KW-1185">Reference proteome</keyword>
<feature type="domain" description="Glycosyl transferase family 1" evidence="2">
    <location>
        <begin position="45"/>
        <end position="160"/>
    </location>
</feature>
<dbReference type="PANTHER" id="PTHR46401:SF2">
    <property type="entry name" value="GLYCOSYLTRANSFERASE WBBK-RELATED"/>
    <property type="match status" value="1"/>
</dbReference>
<dbReference type="SUPFAM" id="SSF48452">
    <property type="entry name" value="TPR-like"/>
    <property type="match status" value="1"/>
</dbReference>
<sequence length="592" mass="65409">MRAVGGRADTGAVIFPGSKFLESERDTVPVLQSDALAGEGKVRPLRLLFVSRVVAHKGHAHVIELAGYLKTALRRDLIVSFLGRDDPSSGLKGRLQRMAGDLGVEVRFEGEVSNEELHTAYLAADLFICLSEHEGFGMPVFEAMRLGVPVICLRRTALSELMQVHPFALDELDYVRAAAMVRLIDDEAVRARVLSIQASILRTYTRQVIMDQLAAALDGARGHWTGNAACPDANALEDAEIVRSRVNDEVRHGYWPEPGFEQIPREFGENYVTLYDVESYEAMLTSDHGLAGLPDQKSRDDFVSISHREFMSPNGKRLEEGITFAAQQAPGRIHLIYGPYARFPRGFFSVDFEIEAEQSGDPGVVLELEAAAEGEEPVASRAVTVVQIRSEGGLRLLFPVGLEHTIMEFRIGLKVSGNCNFLFRGVTIRNQRQSLAMLPDTPPPQPRRRLSWPKRVSRVVDTKVLSPVAMKHFRKGDSFRDRAWWNDAASAYEAGLCVEPNAFAYLVQLGNCSKEAGCLERSEAAFLKALALRPDDRDANLQIGRLYVLKGDRGAAHTHFLKAIGLERAAAEAMRELGKTGFALEALPDLFG</sequence>
<protein>
    <recommendedName>
        <fullName evidence="2">Glycosyl transferase family 1 domain-containing protein</fullName>
    </recommendedName>
</protein>
<dbReference type="GO" id="GO:0016757">
    <property type="term" value="F:glycosyltransferase activity"/>
    <property type="evidence" value="ECO:0007669"/>
    <property type="project" value="InterPro"/>
</dbReference>
<evidence type="ECO:0000313" key="3">
    <source>
        <dbReference type="EMBL" id="PNU05156.1"/>
    </source>
</evidence>
<comment type="caution">
    <text evidence="3">The sequence shown here is derived from an EMBL/GenBank/DDBJ whole genome shotgun (WGS) entry which is preliminary data.</text>
</comment>
<organism evidence="3 4">
    <name type="scientific">Novosphingobium guangzhouense</name>
    <dbReference type="NCBI Taxonomy" id="1850347"/>
    <lineage>
        <taxon>Bacteria</taxon>
        <taxon>Pseudomonadati</taxon>
        <taxon>Pseudomonadota</taxon>
        <taxon>Alphaproteobacteria</taxon>
        <taxon>Sphingomonadales</taxon>
        <taxon>Sphingomonadaceae</taxon>
        <taxon>Novosphingobium</taxon>
    </lineage>
</organism>
<dbReference type="AlphaFoldDB" id="A0A2K2G291"/>
<gene>
    <name evidence="3" type="ORF">A8V01_04405</name>
</gene>
<reference evidence="3 4" key="1">
    <citation type="submission" date="2016-05" db="EMBL/GenBank/DDBJ databases">
        <title>Complete genome sequence of Novosphingobium guangzhouense SA925(T).</title>
        <authorList>
            <person name="Sha S."/>
        </authorList>
    </citation>
    <scope>NUCLEOTIDE SEQUENCE [LARGE SCALE GENOMIC DNA]</scope>
    <source>
        <strain evidence="3 4">SA925</strain>
    </source>
</reference>
<dbReference type="CDD" id="cd03801">
    <property type="entry name" value="GT4_PimA-like"/>
    <property type="match status" value="1"/>
</dbReference>
<dbReference type="Pfam" id="PF00534">
    <property type="entry name" value="Glycos_transf_1"/>
    <property type="match status" value="1"/>
</dbReference>
<evidence type="ECO:0000259" key="2">
    <source>
        <dbReference type="Pfam" id="PF00534"/>
    </source>
</evidence>
<accession>A0A2K2G291</accession>
<dbReference type="Proteomes" id="UP000236327">
    <property type="component" value="Unassembled WGS sequence"/>
</dbReference>
<keyword evidence="1" id="KW-0808">Transferase</keyword>
<proteinExistence type="predicted"/>
<name>A0A2K2G291_9SPHN</name>
<dbReference type="Gene3D" id="1.25.40.10">
    <property type="entry name" value="Tetratricopeptide repeat domain"/>
    <property type="match status" value="1"/>
</dbReference>
<evidence type="ECO:0000256" key="1">
    <source>
        <dbReference type="ARBA" id="ARBA00022679"/>
    </source>
</evidence>
<dbReference type="InterPro" id="IPR001296">
    <property type="entry name" value="Glyco_trans_1"/>
</dbReference>
<dbReference type="SUPFAM" id="SSF53756">
    <property type="entry name" value="UDP-Glycosyltransferase/glycogen phosphorylase"/>
    <property type="match status" value="1"/>
</dbReference>
<dbReference type="EMBL" id="LYMM01000029">
    <property type="protein sequence ID" value="PNU05156.1"/>
    <property type="molecule type" value="Genomic_DNA"/>
</dbReference>
<dbReference type="Gene3D" id="3.40.50.2000">
    <property type="entry name" value="Glycogen Phosphorylase B"/>
    <property type="match status" value="1"/>
</dbReference>
<dbReference type="PANTHER" id="PTHR46401">
    <property type="entry name" value="GLYCOSYLTRANSFERASE WBBK-RELATED"/>
    <property type="match status" value="1"/>
</dbReference>